<evidence type="ECO:0000313" key="2">
    <source>
        <dbReference type="Proteomes" id="UP000187266"/>
    </source>
</evidence>
<organism evidence="1 2">
    <name type="scientific">Brevirhabdus pacifica</name>
    <dbReference type="NCBI Taxonomy" id="1267768"/>
    <lineage>
        <taxon>Bacteria</taxon>
        <taxon>Pseudomonadati</taxon>
        <taxon>Pseudomonadota</taxon>
        <taxon>Alphaproteobacteria</taxon>
        <taxon>Rhodobacterales</taxon>
        <taxon>Paracoccaceae</taxon>
        <taxon>Brevirhabdus</taxon>
    </lineage>
</organism>
<dbReference type="Proteomes" id="UP000187266">
    <property type="component" value="Chromosome"/>
</dbReference>
<accession>A0A2M9DG97</accession>
<reference evidence="1 2" key="1">
    <citation type="submission" date="2017-01" db="EMBL/GenBank/DDBJ databases">
        <title>Genomic analysis of Xuhuaishuia manganoxidans DY6-4.</title>
        <authorList>
            <person name="Wang X."/>
        </authorList>
    </citation>
    <scope>NUCLEOTIDE SEQUENCE [LARGE SCALE GENOMIC DNA]</scope>
    <source>
        <strain evidence="1 2">DY6-4</strain>
    </source>
</reference>
<dbReference type="Gene3D" id="1.10.30.50">
    <property type="match status" value="1"/>
</dbReference>
<keyword evidence="2" id="KW-1185">Reference proteome</keyword>
<protein>
    <submittedName>
        <fullName evidence="1">Uncharacterized protein</fullName>
    </submittedName>
</protein>
<dbReference type="AlphaFoldDB" id="A0A1U7DFD1"/>
<proteinExistence type="predicted"/>
<dbReference type="InterPro" id="IPR003615">
    <property type="entry name" value="HNH_nuc"/>
</dbReference>
<dbReference type="OrthoDB" id="7864830at2"/>
<dbReference type="EMBL" id="CP019124">
    <property type="protein sequence ID" value="APX88682.1"/>
    <property type="molecule type" value="Genomic_DNA"/>
</dbReference>
<accession>A0A1U7DFD1</accession>
<dbReference type="STRING" id="1267768.BV394_02160"/>
<evidence type="ECO:0000313" key="1">
    <source>
        <dbReference type="EMBL" id="APX88682.1"/>
    </source>
</evidence>
<dbReference type="RefSeq" id="WP_076978706.1">
    <property type="nucleotide sequence ID" value="NZ_CP019124.1"/>
</dbReference>
<dbReference type="CDD" id="cd00085">
    <property type="entry name" value="HNHc"/>
    <property type="match status" value="1"/>
</dbReference>
<gene>
    <name evidence="1" type="ORF">BV394_02160</name>
</gene>
<name>A0A1U7DFD1_9RHOB</name>
<sequence length="118" mass="13227">MSRAVSEWIGKTDDTAIPPRVKVRVIEAQGGLCACGCGVKLGMAGERIDFDHRVALINGGENRESNIQALRHPCHVPKTREDVRIKAKTARVRKKALGLDRPKKKIPYRKFDNTPVWK</sequence>